<dbReference type="InterPro" id="IPR005184">
    <property type="entry name" value="DUF306_Meta_HslJ"/>
</dbReference>
<reference evidence="2 3" key="1">
    <citation type="journal article" date="2018" name="Int. J. Syst. Evol. Microbiol.">
        <title>Zhouia spongiae sp. nov., isolated from a marine sponge.</title>
        <authorList>
            <person name="Zhuang L."/>
            <person name="Lin B."/>
            <person name="Qin F."/>
            <person name="Luo L."/>
        </authorList>
    </citation>
    <scope>NUCLEOTIDE SEQUENCE [LARGE SCALE GENOMIC DNA]</scope>
    <source>
        <strain evidence="2 3">HN-Y44</strain>
    </source>
</reference>
<dbReference type="Proteomes" id="UP000829476">
    <property type="component" value="Chromosome"/>
</dbReference>
<protein>
    <submittedName>
        <fullName evidence="2">META domain-containing protein</fullName>
    </submittedName>
</protein>
<accession>A0ABY3YRJ7</accession>
<dbReference type="RefSeq" id="WP_242938532.1">
    <property type="nucleotide sequence ID" value="NZ_CP094326.1"/>
</dbReference>
<evidence type="ECO:0000313" key="3">
    <source>
        <dbReference type="Proteomes" id="UP000829476"/>
    </source>
</evidence>
<dbReference type="Pfam" id="PF03724">
    <property type="entry name" value="META"/>
    <property type="match status" value="1"/>
</dbReference>
<name>A0ABY3YRJ7_9FLAO</name>
<keyword evidence="3" id="KW-1185">Reference proteome</keyword>
<dbReference type="EMBL" id="CP094326">
    <property type="protein sequence ID" value="UNZ00165.1"/>
    <property type="molecule type" value="Genomic_DNA"/>
</dbReference>
<evidence type="ECO:0000259" key="1">
    <source>
        <dbReference type="Pfam" id="PF03724"/>
    </source>
</evidence>
<dbReference type="PROSITE" id="PS51257">
    <property type="entry name" value="PROKAR_LIPOPROTEIN"/>
    <property type="match status" value="1"/>
</dbReference>
<sequence length="143" mass="16299">MKTTQILFIAIFSLIVSSCTSNKKSQSEQLYNTTWELEYISGPRIAFDGLYPEKKPQITFNKEHQKVEGNNSCNGYTADYTLNEDAISFGEPGPTTMMYCGEGESVFLNMMKKINNFNIDTDGKLNLRLDDVSVMKFHKIQQE</sequence>
<dbReference type="InterPro" id="IPR053147">
    <property type="entry name" value="Hsp_HslJ-like"/>
</dbReference>
<proteinExistence type="predicted"/>
<evidence type="ECO:0000313" key="2">
    <source>
        <dbReference type="EMBL" id="UNZ00165.1"/>
    </source>
</evidence>
<dbReference type="InterPro" id="IPR038670">
    <property type="entry name" value="HslJ-like_sf"/>
</dbReference>
<dbReference type="PANTHER" id="PTHR35535:SF2">
    <property type="entry name" value="DUF306 DOMAIN-CONTAINING PROTEIN"/>
    <property type="match status" value="1"/>
</dbReference>
<organism evidence="2 3">
    <name type="scientific">Zhouia spongiae</name>
    <dbReference type="NCBI Taxonomy" id="2202721"/>
    <lineage>
        <taxon>Bacteria</taxon>
        <taxon>Pseudomonadati</taxon>
        <taxon>Bacteroidota</taxon>
        <taxon>Flavobacteriia</taxon>
        <taxon>Flavobacteriales</taxon>
        <taxon>Flavobacteriaceae</taxon>
        <taxon>Zhouia</taxon>
    </lineage>
</organism>
<gene>
    <name evidence="2" type="ORF">MQE36_07425</name>
</gene>
<dbReference type="PANTHER" id="PTHR35535">
    <property type="entry name" value="HEAT SHOCK PROTEIN HSLJ"/>
    <property type="match status" value="1"/>
</dbReference>
<feature type="domain" description="DUF306" evidence="1">
    <location>
        <begin position="28"/>
        <end position="137"/>
    </location>
</feature>
<dbReference type="Gene3D" id="2.40.128.270">
    <property type="match status" value="1"/>
</dbReference>